<protein>
    <submittedName>
        <fullName evidence="4">2,4-dienoyl-CoA reductase</fullName>
    </submittedName>
</protein>
<dbReference type="PANTHER" id="PTHR43656:SF2">
    <property type="entry name" value="BINDING OXIDOREDUCTASE, PUTATIVE (AFU_ORTHOLOGUE AFUA_2G08260)-RELATED"/>
    <property type="match status" value="1"/>
</dbReference>
<reference evidence="4 5" key="1">
    <citation type="submission" date="2015-07" db="EMBL/GenBank/DDBJ databases">
        <title>Isolation and Genomic Characterization of a Novel Halophilic Metal-Reducing Deltaproteobacterium from the Deep Subsurface.</title>
        <authorList>
            <person name="Badalamenti J.P."/>
            <person name="Summers Z.M."/>
            <person name="Gralnick J.A."/>
            <person name="Bond D.R."/>
        </authorList>
    </citation>
    <scope>NUCLEOTIDE SEQUENCE [LARGE SCALE GENOMIC DNA]</scope>
    <source>
        <strain evidence="4 5">WTL</strain>
    </source>
</reference>
<evidence type="ECO:0000256" key="2">
    <source>
        <dbReference type="ARBA" id="ARBA00023002"/>
    </source>
</evidence>
<evidence type="ECO:0000259" key="3">
    <source>
        <dbReference type="Pfam" id="PF00724"/>
    </source>
</evidence>
<gene>
    <name evidence="4" type="ORF">DSOUD_0300</name>
</gene>
<dbReference type="PATRIC" id="fig|1603606.3.peg.325"/>
<proteinExistence type="predicted"/>
<dbReference type="GO" id="GO:0010181">
    <property type="term" value="F:FMN binding"/>
    <property type="evidence" value="ECO:0007669"/>
    <property type="project" value="InterPro"/>
</dbReference>
<sequence>MTERSRGGGKGPDLFSPGRIGTLTLANRLVRSATWEGMAETGGKATKPLAAFYRTLAAGGAGLIVSGFASVSSGGKAFPGTLGIDGGADLDGLRRMTDGVHAEGGKIVLQLSHGGGQCRAAHCGGRPVAPSEIAALQYPELPRALTEDEIAGLVEAFAAAADRAQKTGFDGVQLQAAHGYLISQFLSPHTNLRLDRYGGDAEGRSRFLLEILGAIRARVGSDYPLLAKLNLSDNLPGGLTVEEGIGVAQALVRRGIDAIEVSSGTPASGGLGPIRPVPEGGEAYNRPLAEALRDRVGVPLILVGGIRSLAMAAGIVEEQSAAFVALSRPFICQPDLVRRWERGEDPVVSCVSCNACFKAALKGGITCLRSG</sequence>
<dbReference type="PANTHER" id="PTHR43656">
    <property type="entry name" value="BINDING OXIDOREDUCTASE, PUTATIVE (AFU_ORTHOLOGUE AFUA_2G08260)-RELATED"/>
    <property type="match status" value="1"/>
</dbReference>
<evidence type="ECO:0000256" key="1">
    <source>
        <dbReference type="ARBA" id="ARBA00022630"/>
    </source>
</evidence>
<evidence type="ECO:0000313" key="5">
    <source>
        <dbReference type="Proteomes" id="UP000057158"/>
    </source>
</evidence>
<keyword evidence="2" id="KW-0560">Oxidoreductase</keyword>
<keyword evidence="5" id="KW-1185">Reference proteome</keyword>
<dbReference type="Gene3D" id="3.20.20.70">
    <property type="entry name" value="Aldolase class I"/>
    <property type="match status" value="1"/>
</dbReference>
<dbReference type="OrthoDB" id="9784632at2"/>
<dbReference type="EMBL" id="CP010802">
    <property type="protein sequence ID" value="ALC15095.1"/>
    <property type="molecule type" value="Genomic_DNA"/>
</dbReference>
<accession>A0A0M4DF62</accession>
<dbReference type="AlphaFoldDB" id="A0A0M4DF62"/>
<dbReference type="Pfam" id="PF00724">
    <property type="entry name" value="Oxidored_FMN"/>
    <property type="match status" value="1"/>
</dbReference>
<dbReference type="CDD" id="cd02803">
    <property type="entry name" value="OYE_like_FMN_family"/>
    <property type="match status" value="1"/>
</dbReference>
<dbReference type="RefSeq" id="WP_053549330.1">
    <property type="nucleotide sequence ID" value="NZ_CP010802.1"/>
</dbReference>
<name>A0A0M4DF62_9BACT</name>
<dbReference type="Proteomes" id="UP000057158">
    <property type="component" value="Chromosome"/>
</dbReference>
<dbReference type="InterPro" id="IPR001155">
    <property type="entry name" value="OxRdtase_FMN_N"/>
</dbReference>
<dbReference type="InterPro" id="IPR013785">
    <property type="entry name" value="Aldolase_TIM"/>
</dbReference>
<organism evidence="4 5">
    <name type="scientific">Desulfuromonas soudanensis</name>
    <dbReference type="NCBI Taxonomy" id="1603606"/>
    <lineage>
        <taxon>Bacteria</taxon>
        <taxon>Pseudomonadati</taxon>
        <taxon>Thermodesulfobacteriota</taxon>
        <taxon>Desulfuromonadia</taxon>
        <taxon>Desulfuromonadales</taxon>
        <taxon>Desulfuromonadaceae</taxon>
        <taxon>Desulfuromonas</taxon>
    </lineage>
</organism>
<feature type="domain" description="NADH:flavin oxidoreductase/NADH oxidase N-terminal" evidence="3">
    <location>
        <begin position="13"/>
        <end position="343"/>
    </location>
</feature>
<dbReference type="GO" id="GO:0016491">
    <property type="term" value="F:oxidoreductase activity"/>
    <property type="evidence" value="ECO:0007669"/>
    <property type="project" value="UniProtKB-KW"/>
</dbReference>
<dbReference type="KEGG" id="des:DSOUD_0300"/>
<keyword evidence="1" id="KW-0285">Flavoprotein</keyword>
<dbReference type="STRING" id="1603606.DSOUD_0300"/>
<dbReference type="SUPFAM" id="SSF51395">
    <property type="entry name" value="FMN-linked oxidoreductases"/>
    <property type="match status" value="1"/>
</dbReference>
<evidence type="ECO:0000313" key="4">
    <source>
        <dbReference type="EMBL" id="ALC15095.1"/>
    </source>
</evidence>
<dbReference type="InterPro" id="IPR051799">
    <property type="entry name" value="NADH_flavin_oxidoreductase"/>
</dbReference>